<reference evidence="1" key="2">
    <citation type="submission" date="2020-06" db="EMBL/GenBank/DDBJ databases">
        <title>Helianthus annuus Genome sequencing and assembly Release 2.</title>
        <authorList>
            <person name="Gouzy J."/>
            <person name="Langlade N."/>
            <person name="Munos S."/>
        </authorList>
    </citation>
    <scope>NUCLEOTIDE SEQUENCE</scope>
    <source>
        <tissue evidence="1">Leaves</tissue>
    </source>
</reference>
<evidence type="ECO:0000313" key="2">
    <source>
        <dbReference type="Proteomes" id="UP000215914"/>
    </source>
</evidence>
<name>A0A9K3JVL1_HELAN</name>
<accession>A0A9K3JVL1</accession>
<proteinExistence type="predicted"/>
<gene>
    <name evidence="1" type="ORF">HanXRQr2_Chr01g0025161</name>
</gene>
<reference evidence="1" key="1">
    <citation type="journal article" date="2017" name="Nature">
        <title>The sunflower genome provides insights into oil metabolism, flowering and Asterid evolution.</title>
        <authorList>
            <person name="Badouin H."/>
            <person name="Gouzy J."/>
            <person name="Grassa C.J."/>
            <person name="Murat F."/>
            <person name="Staton S.E."/>
            <person name="Cottret L."/>
            <person name="Lelandais-Briere C."/>
            <person name="Owens G.L."/>
            <person name="Carrere S."/>
            <person name="Mayjonade B."/>
            <person name="Legrand L."/>
            <person name="Gill N."/>
            <person name="Kane N.C."/>
            <person name="Bowers J.E."/>
            <person name="Hubner S."/>
            <person name="Bellec A."/>
            <person name="Berard A."/>
            <person name="Berges H."/>
            <person name="Blanchet N."/>
            <person name="Boniface M.C."/>
            <person name="Brunel D."/>
            <person name="Catrice O."/>
            <person name="Chaidir N."/>
            <person name="Claudel C."/>
            <person name="Donnadieu C."/>
            <person name="Faraut T."/>
            <person name="Fievet G."/>
            <person name="Helmstetter N."/>
            <person name="King M."/>
            <person name="Knapp S.J."/>
            <person name="Lai Z."/>
            <person name="Le Paslier M.C."/>
            <person name="Lippi Y."/>
            <person name="Lorenzon L."/>
            <person name="Mandel J.R."/>
            <person name="Marage G."/>
            <person name="Marchand G."/>
            <person name="Marquand E."/>
            <person name="Bret-Mestries E."/>
            <person name="Morien E."/>
            <person name="Nambeesan S."/>
            <person name="Nguyen T."/>
            <person name="Pegot-Espagnet P."/>
            <person name="Pouilly N."/>
            <person name="Raftis F."/>
            <person name="Sallet E."/>
            <person name="Schiex T."/>
            <person name="Thomas J."/>
            <person name="Vandecasteele C."/>
            <person name="Vares D."/>
            <person name="Vear F."/>
            <person name="Vautrin S."/>
            <person name="Crespi M."/>
            <person name="Mangin B."/>
            <person name="Burke J.M."/>
            <person name="Salse J."/>
            <person name="Munos S."/>
            <person name="Vincourt P."/>
            <person name="Rieseberg L.H."/>
            <person name="Langlade N.B."/>
        </authorList>
    </citation>
    <scope>NUCLEOTIDE SEQUENCE</scope>
    <source>
        <tissue evidence="1">Leaves</tissue>
    </source>
</reference>
<protein>
    <submittedName>
        <fullName evidence="1">Uncharacterized protein</fullName>
    </submittedName>
</protein>
<keyword evidence="2" id="KW-1185">Reference proteome</keyword>
<evidence type="ECO:0000313" key="1">
    <source>
        <dbReference type="EMBL" id="KAF5822329.1"/>
    </source>
</evidence>
<sequence>MHTGVLEVLQYQQTVPRFELKLKWRRNTAEPAPVQDFCPFRPSRRATAEGFWCGTAPPLG</sequence>
<dbReference type="EMBL" id="MNCJ02000316">
    <property type="protein sequence ID" value="KAF5822329.1"/>
    <property type="molecule type" value="Genomic_DNA"/>
</dbReference>
<organism evidence="1 2">
    <name type="scientific">Helianthus annuus</name>
    <name type="common">Common sunflower</name>
    <dbReference type="NCBI Taxonomy" id="4232"/>
    <lineage>
        <taxon>Eukaryota</taxon>
        <taxon>Viridiplantae</taxon>
        <taxon>Streptophyta</taxon>
        <taxon>Embryophyta</taxon>
        <taxon>Tracheophyta</taxon>
        <taxon>Spermatophyta</taxon>
        <taxon>Magnoliopsida</taxon>
        <taxon>eudicotyledons</taxon>
        <taxon>Gunneridae</taxon>
        <taxon>Pentapetalae</taxon>
        <taxon>asterids</taxon>
        <taxon>campanulids</taxon>
        <taxon>Asterales</taxon>
        <taxon>Asteraceae</taxon>
        <taxon>Asteroideae</taxon>
        <taxon>Heliantheae alliance</taxon>
        <taxon>Heliantheae</taxon>
        <taxon>Helianthus</taxon>
    </lineage>
</organism>
<dbReference type="AlphaFoldDB" id="A0A9K3JVL1"/>
<comment type="caution">
    <text evidence="1">The sequence shown here is derived from an EMBL/GenBank/DDBJ whole genome shotgun (WGS) entry which is preliminary data.</text>
</comment>
<dbReference type="Proteomes" id="UP000215914">
    <property type="component" value="Unassembled WGS sequence"/>
</dbReference>
<dbReference type="Gramene" id="mRNA:HanXRQr2_Chr01g0025161">
    <property type="protein sequence ID" value="CDS:HanXRQr2_Chr01g0025161.1"/>
    <property type="gene ID" value="HanXRQr2_Chr01g0025161"/>
</dbReference>